<sequence>MNSDFDPEFVELIDAVGERRAQALIAAAVAVAADIRADADELGTDPVARQRLRVISQLPSITFEQSRFWRYQLAECADRLAQDTLRWGAPVPRCTGEEMVLHLIVGRAAAADTGLPATQAMVWSGNPDDPDTWADLSVDFFQDHDVLTLYDLPAEAVTELVGGVNLEPVEWFTEFDTEFPVPHRP</sequence>
<dbReference type="RefSeq" id="WP_317714772.1">
    <property type="nucleotide sequence ID" value="NZ_JAWLUM010000005.1"/>
</dbReference>
<reference evidence="1 2" key="1">
    <citation type="submission" date="2023-10" db="EMBL/GenBank/DDBJ databases">
        <title>Development of a sustainable strategy for remediation of hydrocarbon-contaminated territories based on the waste exchange concept.</title>
        <authorList>
            <person name="Krivoruchko A."/>
        </authorList>
    </citation>
    <scope>NUCLEOTIDE SEQUENCE [LARGE SCALE GENOMIC DNA]</scope>
    <source>
        <strain evidence="1 2">IEGM 1236</strain>
    </source>
</reference>
<evidence type="ECO:0000313" key="2">
    <source>
        <dbReference type="Proteomes" id="UP001185792"/>
    </source>
</evidence>
<dbReference type="Proteomes" id="UP001185792">
    <property type="component" value="Unassembled WGS sequence"/>
</dbReference>
<evidence type="ECO:0000313" key="1">
    <source>
        <dbReference type="EMBL" id="MDV7136813.1"/>
    </source>
</evidence>
<name>A0ABU4EZZ1_WILMA</name>
<keyword evidence="2" id="KW-1185">Reference proteome</keyword>
<accession>A0ABU4EZZ1</accession>
<organism evidence="1 2">
    <name type="scientific">Williamsia marianensis</name>
    <dbReference type="NCBI Taxonomy" id="85044"/>
    <lineage>
        <taxon>Bacteria</taxon>
        <taxon>Bacillati</taxon>
        <taxon>Actinomycetota</taxon>
        <taxon>Actinomycetes</taxon>
        <taxon>Mycobacteriales</taxon>
        <taxon>Nocardiaceae</taxon>
        <taxon>Williamsia</taxon>
    </lineage>
</organism>
<protein>
    <submittedName>
        <fullName evidence="1">Uncharacterized protein</fullName>
    </submittedName>
</protein>
<comment type="caution">
    <text evidence="1">The sequence shown here is derived from an EMBL/GenBank/DDBJ whole genome shotgun (WGS) entry which is preliminary data.</text>
</comment>
<proteinExistence type="predicted"/>
<gene>
    <name evidence="1" type="ORF">R4198_24240</name>
</gene>
<dbReference type="EMBL" id="JAWLUM010000005">
    <property type="protein sequence ID" value="MDV7136813.1"/>
    <property type="molecule type" value="Genomic_DNA"/>
</dbReference>